<dbReference type="OrthoDB" id="10677350at2759"/>
<dbReference type="AlphaFoldDB" id="A2EE07"/>
<feature type="compositionally biased region" description="Basic and acidic residues" evidence="2">
    <location>
        <begin position="219"/>
        <end position="233"/>
    </location>
</feature>
<keyword evidence="1" id="KW-0175">Coiled coil</keyword>
<evidence type="ECO:0000313" key="4">
    <source>
        <dbReference type="Proteomes" id="UP000001542"/>
    </source>
</evidence>
<dbReference type="SMR" id="A2EE07"/>
<feature type="coiled-coil region" evidence="1">
    <location>
        <begin position="360"/>
        <end position="405"/>
    </location>
</feature>
<accession>A2EE07</accession>
<dbReference type="VEuPathDB" id="TrichDB:TVAGG3_0890010"/>
<name>A2EE07_TRIV3</name>
<keyword evidence="4" id="KW-1185">Reference proteome</keyword>
<sequence>MRATKQFNPYSSGFTNVDIIGNEDLFPEEGYEFIPHPPTQSTKDRYVSVDFPLNSTINTTKLPTNNMPQPPEPVIDVPMPKMKSHRRKYIYDTTIAVRKKQMDYKTQLAEYNREMREYEKADEANIIKIAKEAVQKEEEKHKNDKANLRANYEEQIKDHKRQIKRAQQEEQMEVEKMREAEAAQRELDRQKEEKEAMVKQTYRDEFLKRNAMLQKMKATRHEREKEEEREIARQAESLSATREARAKREEEIRLEKTKRREIVVELQAKALAQQKKKIDDFQEKAISQATLNEERERQAREDKKKNDALQREREWKMLDKERQAKTAIKTKRPFPTRIPDFDEEAFAREQAHNEKVYYRTMQMKQARDRKRREKQEMENDIIEENQNLEMTTQQFNQSLKKLQDSVPAELGIKVPQYKPSMKVTGMV</sequence>
<evidence type="ECO:0000313" key="3">
    <source>
        <dbReference type="EMBL" id="EAY09119.1"/>
    </source>
</evidence>
<organism evidence="3 4">
    <name type="scientific">Trichomonas vaginalis (strain ATCC PRA-98 / G3)</name>
    <dbReference type="NCBI Taxonomy" id="412133"/>
    <lineage>
        <taxon>Eukaryota</taxon>
        <taxon>Metamonada</taxon>
        <taxon>Parabasalia</taxon>
        <taxon>Trichomonadida</taxon>
        <taxon>Trichomonadidae</taxon>
        <taxon>Trichomonas</taxon>
    </lineage>
</organism>
<dbReference type="Proteomes" id="UP000001542">
    <property type="component" value="Unassembled WGS sequence"/>
</dbReference>
<dbReference type="EMBL" id="DS113364">
    <property type="protein sequence ID" value="EAY09119.1"/>
    <property type="molecule type" value="Genomic_DNA"/>
</dbReference>
<evidence type="ECO:0000256" key="2">
    <source>
        <dbReference type="SAM" id="MobiDB-lite"/>
    </source>
</evidence>
<reference evidence="3" key="2">
    <citation type="journal article" date="2007" name="Science">
        <title>Draft genome sequence of the sexually transmitted pathogen Trichomonas vaginalis.</title>
        <authorList>
            <person name="Carlton J.M."/>
            <person name="Hirt R.P."/>
            <person name="Silva J.C."/>
            <person name="Delcher A.L."/>
            <person name="Schatz M."/>
            <person name="Zhao Q."/>
            <person name="Wortman J.R."/>
            <person name="Bidwell S.L."/>
            <person name="Alsmark U.C.M."/>
            <person name="Besteiro S."/>
            <person name="Sicheritz-Ponten T."/>
            <person name="Noel C.J."/>
            <person name="Dacks J.B."/>
            <person name="Foster P.G."/>
            <person name="Simillion C."/>
            <person name="Van de Peer Y."/>
            <person name="Miranda-Saavedra D."/>
            <person name="Barton G.J."/>
            <person name="Westrop G.D."/>
            <person name="Mueller S."/>
            <person name="Dessi D."/>
            <person name="Fiori P.L."/>
            <person name="Ren Q."/>
            <person name="Paulsen I."/>
            <person name="Zhang H."/>
            <person name="Bastida-Corcuera F.D."/>
            <person name="Simoes-Barbosa A."/>
            <person name="Brown M.T."/>
            <person name="Hayes R.D."/>
            <person name="Mukherjee M."/>
            <person name="Okumura C.Y."/>
            <person name="Schneider R."/>
            <person name="Smith A.J."/>
            <person name="Vanacova S."/>
            <person name="Villalvazo M."/>
            <person name="Haas B.J."/>
            <person name="Pertea M."/>
            <person name="Feldblyum T.V."/>
            <person name="Utterback T.R."/>
            <person name="Shu C.L."/>
            <person name="Osoegawa K."/>
            <person name="de Jong P.J."/>
            <person name="Hrdy I."/>
            <person name="Horvathova L."/>
            <person name="Zubacova Z."/>
            <person name="Dolezal P."/>
            <person name="Malik S.B."/>
            <person name="Logsdon J.M. Jr."/>
            <person name="Henze K."/>
            <person name="Gupta A."/>
            <person name="Wang C.C."/>
            <person name="Dunne R.L."/>
            <person name="Upcroft J.A."/>
            <person name="Upcroft P."/>
            <person name="White O."/>
            <person name="Salzberg S.L."/>
            <person name="Tang P."/>
            <person name="Chiu C.-H."/>
            <person name="Lee Y.-S."/>
            <person name="Embley T.M."/>
            <person name="Coombs G.H."/>
            <person name="Mottram J.C."/>
            <person name="Tachezy J."/>
            <person name="Fraser-Liggett C.M."/>
            <person name="Johnson P.J."/>
        </authorList>
    </citation>
    <scope>NUCLEOTIDE SEQUENCE [LARGE SCALE GENOMIC DNA]</scope>
    <source>
        <strain evidence="3">G3</strain>
    </source>
</reference>
<gene>
    <name evidence="3" type="ORF">TVAG_230790</name>
</gene>
<evidence type="ECO:0000256" key="1">
    <source>
        <dbReference type="SAM" id="Coils"/>
    </source>
</evidence>
<dbReference type="RefSeq" id="XP_001321342.1">
    <property type="nucleotide sequence ID" value="XM_001321307.1"/>
</dbReference>
<feature type="region of interest" description="Disordered" evidence="2">
    <location>
        <begin position="57"/>
        <end position="79"/>
    </location>
</feature>
<dbReference type="KEGG" id="tva:4767035"/>
<feature type="coiled-coil region" evidence="1">
    <location>
        <begin position="264"/>
        <end position="312"/>
    </location>
</feature>
<reference evidence="3" key="1">
    <citation type="submission" date="2006-10" db="EMBL/GenBank/DDBJ databases">
        <authorList>
            <person name="Amadeo P."/>
            <person name="Zhao Q."/>
            <person name="Wortman J."/>
            <person name="Fraser-Liggett C."/>
            <person name="Carlton J."/>
        </authorList>
    </citation>
    <scope>NUCLEOTIDE SEQUENCE</scope>
    <source>
        <strain evidence="3">G3</strain>
    </source>
</reference>
<dbReference type="VEuPathDB" id="TrichDB:TVAG_230790"/>
<feature type="compositionally biased region" description="Polar residues" evidence="2">
    <location>
        <begin position="57"/>
        <end position="67"/>
    </location>
</feature>
<protein>
    <submittedName>
        <fullName evidence="3">Trichohyalin, putative</fullName>
    </submittedName>
</protein>
<feature type="region of interest" description="Disordered" evidence="2">
    <location>
        <begin position="218"/>
        <end position="250"/>
    </location>
</feature>
<dbReference type="InParanoid" id="A2EE07"/>
<proteinExistence type="predicted"/>